<keyword evidence="6" id="KW-1185">Reference proteome</keyword>
<dbReference type="CDD" id="cd01949">
    <property type="entry name" value="GGDEF"/>
    <property type="match status" value="1"/>
</dbReference>
<dbReference type="PANTHER" id="PTHR45138">
    <property type="entry name" value="REGULATORY COMPONENTS OF SENSORY TRANSDUCTION SYSTEM"/>
    <property type="match status" value="1"/>
</dbReference>
<evidence type="ECO:0000313" key="6">
    <source>
        <dbReference type="Proteomes" id="UP001201549"/>
    </source>
</evidence>
<dbReference type="InterPro" id="IPR000160">
    <property type="entry name" value="GGDEF_dom"/>
</dbReference>
<dbReference type="Pfam" id="PF20966">
    <property type="entry name" value="MASE6"/>
    <property type="match status" value="1"/>
</dbReference>
<dbReference type="SUPFAM" id="SSF55073">
    <property type="entry name" value="Nucleotide cyclase"/>
    <property type="match status" value="1"/>
</dbReference>
<comment type="catalytic activity">
    <reaction evidence="2">
        <text>2 GTP = 3',3'-c-di-GMP + 2 diphosphate</text>
        <dbReference type="Rhea" id="RHEA:24898"/>
        <dbReference type="ChEBI" id="CHEBI:33019"/>
        <dbReference type="ChEBI" id="CHEBI:37565"/>
        <dbReference type="ChEBI" id="CHEBI:58805"/>
        <dbReference type="EC" id="2.7.7.65"/>
    </reaction>
</comment>
<dbReference type="PROSITE" id="PS50887">
    <property type="entry name" value="GGDEF"/>
    <property type="match status" value="1"/>
</dbReference>
<protein>
    <recommendedName>
        <fullName evidence="1">diguanylate cyclase</fullName>
        <ecNumber evidence="1">2.7.7.65</ecNumber>
    </recommendedName>
</protein>
<feature type="domain" description="GGDEF" evidence="4">
    <location>
        <begin position="213"/>
        <end position="346"/>
    </location>
</feature>
<keyword evidence="3" id="KW-1133">Transmembrane helix</keyword>
<dbReference type="Proteomes" id="UP001201549">
    <property type="component" value="Unassembled WGS sequence"/>
</dbReference>
<evidence type="ECO:0000313" key="5">
    <source>
        <dbReference type="EMBL" id="MCS4556337.1"/>
    </source>
</evidence>
<keyword evidence="3" id="KW-0472">Membrane</keyword>
<feature type="transmembrane region" description="Helical" evidence="3">
    <location>
        <begin position="72"/>
        <end position="93"/>
    </location>
</feature>
<feature type="transmembrane region" description="Helical" evidence="3">
    <location>
        <begin position="149"/>
        <end position="169"/>
    </location>
</feature>
<dbReference type="Pfam" id="PF00990">
    <property type="entry name" value="GGDEF"/>
    <property type="match status" value="1"/>
</dbReference>
<dbReference type="RefSeq" id="WP_238895739.1">
    <property type="nucleotide sequence ID" value="NZ_JAKOGG010000004.1"/>
</dbReference>
<proteinExistence type="predicted"/>
<dbReference type="PANTHER" id="PTHR45138:SF9">
    <property type="entry name" value="DIGUANYLATE CYCLASE DGCM-RELATED"/>
    <property type="match status" value="1"/>
</dbReference>
<dbReference type="NCBIfam" id="TIGR00254">
    <property type="entry name" value="GGDEF"/>
    <property type="match status" value="1"/>
</dbReference>
<reference evidence="6" key="2">
    <citation type="submission" date="2023-07" db="EMBL/GenBank/DDBJ databases">
        <title>Shewanella mangrovi sp. nov., an acetaldehyde- degrading bacterium isolated from mangrove sediment.</title>
        <authorList>
            <person name="Liu Y."/>
        </authorList>
    </citation>
    <scope>NUCLEOTIDE SEQUENCE [LARGE SCALE GENOMIC DNA]</scope>
    <source>
        <strain evidence="6">C32</strain>
    </source>
</reference>
<gene>
    <name evidence="5" type="ORF">L9G74_07805</name>
</gene>
<dbReference type="SMART" id="SM00267">
    <property type="entry name" value="GGDEF"/>
    <property type="match status" value="1"/>
</dbReference>
<sequence length="356" mass="40057">MPKTSMLQAIWDDGHHYRRSLLRTMLWMIALLAFGLALSNFAAVNGVPFIIVEAFVALYCLVFLWRLPNIQYLRLWSGALLLMVFAIIAGGIATKAMHVDGFFWLMMMPPLSLLLLGLRAGAIMTLIFGSIGVLLLITTQRLEDGTLDVPLMVNAIVSYIAIWAMSYVYETRRLSVIHQLQQVASHDPLTGLYNRLHLETIFKRLLAQHRQSQQFALILIDVDYFKQLNDQYGHEAGDLVLVQLAEQLRRNTGANDWLFRVGGEEFCMLLPQSDAAHTYRLAEQLRQQVAQHSLSYQAHTISFTISIGIASWPSDGHNLDALYRNADAALYNAKRAGRNTTLSSDMPAINHAVNSN</sequence>
<dbReference type="InterPro" id="IPR043128">
    <property type="entry name" value="Rev_trsase/Diguanyl_cyclase"/>
</dbReference>
<organism evidence="5 6">
    <name type="scientific">Shewanella electrica</name>
    <dbReference type="NCBI Taxonomy" id="515560"/>
    <lineage>
        <taxon>Bacteria</taxon>
        <taxon>Pseudomonadati</taxon>
        <taxon>Pseudomonadota</taxon>
        <taxon>Gammaproteobacteria</taxon>
        <taxon>Alteromonadales</taxon>
        <taxon>Shewanellaceae</taxon>
        <taxon>Shewanella</taxon>
    </lineage>
</organism>
<evidence type="ECO:0000259" key="4">
    <source>
        <dbReference type="PROSITE" id="PS50887"/>
    </source>
</evidence>
<dbReference type="InterPro" id="IPR048435">
    <property type="entry name" value="MASE6"/>
</dbReference>
<evidence type="ECO:0000256" key="1">
    <source>
        <dbReference type="ARBA" id="ARBA00012528"/>
    </source>
</evidence>
<keyword evidence="3" id="KW-0812">Transmembrane</keyword>
<dbReference type="InterPro" id="IPR029787">
    <property type="entry name" value="Nucleotide_cyclase"/>
</dbReference>
<dbReference type="EC" id="2.7.7.65" evidence="1"/>
<accession>A0ABT2FK11</accession>
<evidence type="ECO:0000256" key="3">
    <source>
        <dbReference type="SAM" id="Phobius"/>
    </source>
</evidence>
<evidence type="ECO:0000256" key="2">
    <source>
        <dbReference type="ARBA" id="ARBA00034247"/>
    </source>
</evidence>
<comment type="caution">
    <text evidence="5">The sequence shown here is derived from an EMBL/GenBank/DDBJ whole genome shotgun (WGS) entry which is preliminary data.</text>
</comment>
<name>A0ABT2FK11_9GAMM</name>
<feature type="transmembrane region" description="Helical" evidence="3">
    <location>
        <begin position="113"/>
        <end position="137"/>
    </location>
</feature>
<feature type="transmembrane region" description="Helical" evidence="3">
    <location>
        <begin position="47"/>
        <end position="65"/>
    </location>
</feature>
<feature type="transmembrane region" description="Helical" evidence="3">
    <location>
        <begin position="21"/>
        <end position="41"/>
    </location>
</feature>
<dbReference type="EMBL" id="JAKOGG010000004">
    <property type="protein sequence ID" value="MCS4556337.1"/>
    <property type="molecule type" value="Genomic_DNA"/>
</dbReference>
<reference evidence="5 6" key="1">
    <citation type="submission" date="2022-02" db="EMBL/GenBank/DDBJ databases">
        <authorList>
            <person name="Zhuang L."/>
        </authorList>
    </citation>
    <scope>NUCLEOTIDE SEQUENCE [LARGE SCALE GENOMIC DNA]</scope>
    <source>
        <strain evidence="5 6">C32</strain>
    </source>
</reference>
<dbReference type="Gene3D" id="3.30.70.270">
    <property type="match status" value="1"/>
</dbReference>
<dbReference type="InterPro" id="IPR050469">
    <property type="entry name" value="Diguanylate_Cyclase"/>
</dbReference>